<sequence>MTAQELLNSATSGSSMPEGLSSTLKALWLEKSGDWHASHDLCNEIPDPSGAWIHAYLHRVEGDLGNASYWYHRAGKDMPTCSLDEEWMNLARQFARE</sequence>
<organism evidence="1 2">
    <name type="scientific">Rubritalea squalenifaciens DSM 18772</name>
    <dbReference type="NCBI Taxonomy" id="1123071"/>
    <lineage>
        <taxon>Bacteria</taxon>
        <taxon>Pseudomonadati</taxon>
        <taxon>Verrucomicrobiota</taxon>
        <taxon>Verrucomicrobiia</taxon>
        <taxon>Verrucomicrobiales</taxon>
        <taxon>Rubritaleaceae</taxon>
        <taxon>Rubritalea</taxon>
    </lineage>
</organism>
<name>A0A1M6P4A1_9BACT</name>
<dbReference type="OrthoDB" id="370799at2"/>
<protein>
    <submittedName>
        <fullName evidence="1">Uncharacterized protein</fullName>
    </submittedName>
</protein>
<evidence type="ECO:0000313" key="1">
    <source>
        <dbReference type="EMBL" id="SHK02797.1"/>
    </source>
</evidence>
<gene>
    <name evidence="1" type="ORF">SAMN02745181_3071</name>
</gene>
<keyword evidence="2" id="KW-1185">Reference proteome</keyword>
<proteinExistence type="predicted"/>
<dbReference type="InParanoid" id="A0A1M6P4A1"/>
<dbReference type="RefSeq" id="WP_143184627.1">
    <property type="nucleotide sequence ID" value="NZ_FQYR01000005.1"/>
</dbReference>
<dbReference type="AlphaFoldDB" id="A0A1M6P4A1"/>
<evidence type="ECO:0000313" key="2">
    <source>
        <dbReference type="Proteomes" id="UP000184510"/>
    </source>
</evidence>
<dbReference type="EMBL" id="FQYR01000005">
    <property type="protein sequence ID" value="SHK02797.1"/>
    <property type="molecule type" value="Genomic_DNA"/>
</dbReference>
<accession>A0A1M6P4A1</accession>
<dbReference type="STRING" id="1123071.SAMN02745181_3071"/>
<dbReference type="Proteomes" id="UP000184510">
    <property type="component" value="Unassembled WGS sequence"/>
</dbReference>
<reference evidence="1 2" key="1">
    <citation type="submission" date="2016-11" db="EMBL/GenBank/DDBJ databases">
        <authorList>
            <person name="Jaros S."/>
            <person name="Januszkiewicz K."/>
            <person name="Wedrychowicz H."/>
        </authorList>
    </citation>
    <scope>NUCLEOTIDE SEQUENCE [LARGE SCALE GENOMIC DNA]</scope>
    <source>
        <strain evidence="1 2">DSM 18772</strain>
    </source>
</reference>